<comment type="similarity">
    <text evidence="3">Belongs to the HAD-like hydrolase superfamily. SerB family.</text>
</comment>
<proteinExistence type="inferred from homology"/>
<dbReference type="SUPFAM" id="SSF56784">
    <property type="entry name" value="HAD-like"/>
    <property type="match status" value="1"/>
</dbReference>
<evidence type="ECO:0000256" key="10">
    <source>
        <dbReference type="ARBA" id="ARBA00031693"/>
    </source>
</evidence>
<evidence type="ECO:0000256" key="4">
    <source>
        <dbReference type="ARBA" id="ARBA00012640"/>
    </source>
</evidence>
<evidence type="ECO:0000256" key="7">
    <source>
        <dbReference type="ARBA" id="ARBA00022801"/>
    </source>
</evidence>
<dbReference type="InterPro" id="IPR036412">
    <property type="entry name" value="HAD-like_sf"/>
</dbReference>
<evidence type="ECO:0000256" key="1">
    <source>
        <dbReference type="ARBA" id="ARBA00001946"/>
    </source>
</evidence>
<dbReference type="FunFam" id="3.40.50.1000:FF:000077">
    <property type="entry name" value="Phosphoserine phosphatase, chloroplastic"/>
    <property type="match status" value="1"/>
</dbReference>
<dbReference type="NCBIfam" id="TIGR00338">
    <property type="entry name" value="serB"/>
    <property type="match status" value="1"/>
</dbReference>
<keyword evidence="8" id="KW-0460">Magnesium</keyword>
<evidence type="ECO:0000313" key="12">
    <source>
        <dbReference type="EMBL" id="GAQ84413.1"/>
    </source>
</evidence>
<keyword evidence="13" id="KW-1185">Reference proteome</keyword>
<dbReference type="InterPro" id="IPR004469">
    <property type="entry name" value="PSP"/>
</dbReference>
<keyword evidence="9" id="KW-0718">Serine biosynthesis</keyword>
<comment type="cofactor">
    <cofactor evidence="1">
        <name>Mg(2+)</name>
        <dbReference type="ChEBI" id="CHEBI:18420"/>
    </cofactor>
</comment>
<dbReference type="Gene3D" id="3.40.50.1000">
    <property type="entry name" value="HAD superfamily/HAD-like"/>
    <property type="match status" value="2"/>
</dbReference>
<evidence type="ECO:0000256" key="5">
    <source>
        <dbReference type="ARBA" id="ARBA00022605"/>
    </source>
</evidence>
<feature type="active site" description="Proton donor" evidence="11">
    <location>
        <position position="53"/>
    </location>
</feature>
<dbReference type="GO" id="GO:0000287">
    <property type="term" value="F:magnesium ion binding"/>
    <property type="evidence" value="ECO:0000318"/>
    <property type="project" value="GO_Central"/>
</dbReference>
<dbReference type="OMA" id="ANYFIGF"/>
<name>A0A1Y1I1R4_KLENI</name>
<evidence type="ECO:0000256" key="8">
    <source>
        <dbReference type="ARBA" id="ARBA00022842"/>
    </source>
</evidence>
<evidence type="ECO:0000256" key="9">
    <source>
        <dbReference type="ARBA" id="ARBA00023299"/>
    </source>
</evidence>
<dbReference type="GO" id="GO:0009507">
    <property type="term" value="C:chloroplast"/>
    <property type="evidence" value="ECO:0000318"/>
    <property type="project" value="GO_Central"/>
</dbReference>
<dbReference type="AlphaFoldDB" id="A0A1Y1I1R4"/>
<gene>
    <name evidence="12" type="ORF">KFL_001880070</name>
</gene>
<evidence type="ECO:0000256" key="2">
    <source>
        <dbReference type="ARBA" id="ARBA00005135"/>
    </source>
</evidence>
<dbReference type="GO" id="GO:0006564">
    <property type="term" value="P:L-serine biosynthetic process"/>
    <property type="evidence" value="ECO:0000318"/>
    <property type="project" value="GO_Central"/>
</dbReference>
<keyword evidence="7" id="KW-0378">Hydrolase</keyword>
<organism evidence="12 13">
    <name type="scientific">Klebsormidium nitens</name>
    <name type="common">Green alga</name>
    <name type="synonym">Ulothrix nitens</name>
    <dbReference type="NCBI Taxonomy" id="105231"/>
    <lineage>
        <taxon>Eukaryota</taxon>
        <taxon>Viridiplantae</taxon>
        <taxon>Streptophyta</taxon>
        <taxon>Klebsormidiophyceae</taxon>
        <taxon>Klebsormidiales</taxon>
        <taxon>Klebsormidiaceae</taxon>
        <taxon>Klebsormidium</taxon>
    </lineage>
</organism>
<dbReference type="GO" id="GO:0005737">
    <property type="term" value="C:cytoplasm"/>
    <property type="evidence" value="ECO:0000318"/>
    <property type="project" value="GO_Central"/>
</dbReference>
<protein>
    <recommendedName>
        <fullName evidence="4">phosphoserine phosphatase</fullName>
        <ecNumber evidence="4">3.1.3.3</ecNumber>
    </recommendedName>
    <alternativeName>
        <fullName evidence="10">O-phosphoserine phosphohydrolase</fullName>
    </alternativeName>
</protein>
<keyword evidence="6" id="KW-0479">Metal-binding</keyword>
<dbReference type="NCBIfam" id="TIGR01488">
    <property type="entry name" value="HAD-SF-IB"/>
    <property type="match status" value="1"/>
</dbReference>
<reference evidence="12 13" key="1">
    <citation type="journal article" date="2014" name="Nat. Commun.">
        <title>Klebsormidium flaccidum genome reveals primary factors for plant terrestrial adaptation.</title>
        <authorList>
            <person name="Hori K."/>
            <person name="Maruyama F."/>
            <person name="Fujisawa T."/>
            <person name="Togashi T."/>
            <person name="Yamamoto N."/>
            <person name="Seo M."/>
            <person name="Sato S."/>
            <person name="Yamada T."/>
            <person name="Mori H."/>
            <person name="Tajima N."/>
            <person name="Moriyama T."/>
            <person name="Ikeuchi M."/>
            <person name="Watanabe M."/>
            <person name="Wada H."/>
            <person name="Kobayashi K."/>
            <person name="Saito M."/>
            <person name="Masuda T."/>
            <person name="Sasaki-Sekimoto Y."/>
            <person name="Mashiguchi K."/>
            <person name="Awai K."/>
            <person name="Shimojima M."/>
            <person name="Masuda S."/>
            <person name="Iwai M."/>
            <person name="Nobusawa T."/>
            <person name="Narise T."/>
            <person name="Kondo S."/>
            <person name="Saito H."/>
            <person name="Sato R."/>
            <person name="Murakawa M."/>
            <person name="Ihara Y."/>
            <person name="Oshima-Yamada Y."/>
            <person name="Ohtaka K."/>
            <person name="Satoh M."/>
            <person name="Sonobe K."/>
            <person name="Ishii M."/>
            <person name="Ohtani R."/>
            <person name="Kanamori-Sato M."/>
            <person name="Honoki R."/>
            <person name="Miyazaki D."/>
            <person name="Mochizuki H."/>
            <person name="Umetsu J."/>
            <person name="Higashi K."/>
            <person name="Shibata D."/>
            <person name="Kamiya Y."/>
            <person name="Sato N."/>
            <person name="Nakamura Y."/>
            <person name="Tabata S."/>
            <person name="Ida S."/>
            <person name="Kurokawa K."/>
            <person name="Ohta H."/>
        </authorList>
    </citation>
    <scope>NUCLEOTIDE SEQUENCE [LARGE SCALE GENOMIC DNA]</scope>
    <source>
        <strain evidence="12 13">NIES-2285</strain>
    </source>
</reference>
<dbReference type="EMBL" id="DF237137">
    <property type="protein sequence ID" value="GAQ84413.1"/>
    <property type="molecule type" value="Genomic_DNA"/>
</dbReference>
<accession>A0A1Y1I1R4</accession>
<dbReference type="PANTHER" id="PTHR43344:SF2">
    <property type="entry name" value="PHOSPHOSERINE PHOSPHATASE"/>
    <property type="match status" value="1"/>
</dbReference>
<feature type="active site" description="Nucleophile" evidence="11">
    <location>
        <position position="51"/>
    </location>
</feature>
<dbReference type="EC" id="3.1.3.3" evidence="4"/>
<evidence type="ECO:0000256" key="6">
    <source>
        <dbReference type="ARBA" id="ARBA00022723"/>
    </source>
</evidence>
<dbReference type="UniPathway" id="UPA00135">
    <property type="reaction ID" value="UER00198"/>
</dbReference>
<keyword evidence="5" id="KW-0028">Amino-acid biosynthesis</keyword>
<dbReference type="CDD" id="cd04309">
    <property type="entry name" value="HAD_PSP_eu"/>
    <property type="match status" value="1"/>
</dbReference>
<dbReference type="STRING" id="105231.A0A1Y1I1R4"/>
<dbReference type="Pfam" id="PF00702">
    <property type="entry name" value="Hydrolase"/>
    <property type="match status" value="1"/>
</dbReference>
<dbReference type="Proteomes" id="UP000054558">
    <property type="component" value="Unassembled WGS sequence"/>
</dbReference>
<evidence type="ECO:0000313" key="13">
    <source>
        <dbReference type="Proteomes" id="UP000054558"/>
    </source>
</evidence>
<dbReference type="InterPro" id="IPR023214">
    <property type="entry name" value="HAD_sf"/>
</dbReference>
<dbReference type="GO" id="GO:0036424">
    <property type="term" value="F:L-phosphoserine phosphatase activity"/>
    <property type="evidence" value="ECO:0000318"/>
    <property type="project" value="GO_Central"/>
</dbReference>
<comment type="pathway">
    <text evidence="2">Amino-acid biosynthesis; L-serine biosynthesis; L-serine from 3-phospho-D-glycerate: step 3/3.</text>
</comment>
<sequence>MQSTIGVLPKRISPVRAPCSALADTAGTVVKETASAEVLRIWRSAEAVCFDVDSTVCVDEGINELAAFCGAGEAVAEWTRKAMGGGVPFEEALAARLSIIKPSMKDVATYLAAHPPRLSPGIADLVGTLQQRGVAVYLVSGGFRQMIEPVAELLNISTDHIYANRLLFTEDGEHAGFDPAEYTARSGGKAKAVEEIKKRNGFSTVVAIGDGATDLEARRPGGADAFIGYGGIVVRPTVAGAADWFVRDFQSLVRSLVDQI</sequence>
<evidence type="ECO:0000256" key="3">
    <source>
        <dbReference type="ARBA" id="ARBA00009184"/>
    </source>
</evidence>
<evidence type="ECO:0000256" key="11">
    <source>
        <dbReference type="PIRSR" id="PIRSR604469-1"/>
    </source>
</evidence>
<dbReference type="PANTHER" id="PTHR43344">
    <property type="entry name" value="PHOSPHOSERINE PHOSPHATASE"/>
    <property type="match status" value="1"/>
</dbReference>
<dbReference type="OrthoDB" id="27226at2759"/>
<dbReference type="InterPro" id="IPR050582">
    <property type="entry name" value="HAD-like_SerB"/>
</dbReference>